<dbReference type="EMBL" id="JBHTLP010000003">
    <property type="protein sequence ID" value="MFD1140822.1"/>
    <property type="molecule type" value="Genomic_DNA"/>
</dbReference>
<keyword evidence="3" id="KW-1185">Reference proteome</keyword>
<organism evidence="2 3">
    <name type="scientific">Larkinella insperata</name>
    <dbReference type="NCBI Taxonomy" id="332158"/>
    <lineage>
        <taxon>Bacteria</taxon>
        <taxon>Pseudomonadati</taxon>
        <taxon>Bacteroidota</taxon>
        <taxon>Cytophagia</taxon>
        <taxon>Cytophagales</taxon>
        <taxon>Spirosomataceae</taxon>
        <taxon>Larkinella</taxon>
    </lineage>
</organism>
<feature type="coiled-coil region" evidence="1">
    <location>
        <begin position="228"/>
        <end position="255"/>
    </location>
</feature>
<dbReference type="Proteomes" id="UP001597116">
    <property type="component" value="Unassembled WGS sequence"/>
</dbReference>
<protein>
    <submittedName>
        <fullName evidence="2">Uncharacterized protein</fullName>
    </submittedName>
</protein>
<sequence>METQVSTPAVKWYNKDHHTIASSDLTFKDLWQLAHNSAAGIHQDPDRVARQTIEGYSAEHDQDIATIKGYALTSEGREAVPAEIERYSQNYRKYFTNWLSAKSRCISSFITGPANFPVRRAEKANKSEKARYDEFEQWREKALTAIRLKLSKIGVEQLTELQQAEKNLAVRMANQELMVKINKAYRSYQKNPASLDNNTELTESDKRTIREFVPAYSWQKGPFESYQMSNNNQEIARLKKRVEELQAKEFKAESLEPIDYPFEGGTIRLNFQLDRLQLLYSEKPNYETIKTLKSYGFKWSPSNMAWQRQLTNNAKWVASRITGVQI</sequence>
<proteinExistence type="predicted"/>
<accession>A0ABW3Q1T1</accession>
<keyword evidence="1" id="KW-0175">Coiled coil</keyword>
<dbReference type="RefSeq" id="WP_379883930.1">
    <property type="nucleotide sequence ID" value="NZ_JBHTLP010000003.1"/>
</dbReference>
<reference evidence="3" key="1">
    <citation type="journal article" date="2019" name="Int. J. Syst. Evol. Microbiol.">
        <title>The Global Catalogue of Microorganisms (GCM) 10K type strain sequencing project: providing services to taxonomists for standard genome sequencing and annotation.</title>
        <authorList>
            <consortium name="The Broad Institute Genomics Platform"/>
            <consortium name="The Broad Institute Genome Sequencing Center for Infectious Disease"/>
            <person name="Wu L."/>
            <person name="Ma J."/>
        </authorList>
    </citation>
    <scope>NUCLEOTIDE SEQUENCE [LARGE SCALE GENOMIC DNA]</scope>
    <source>
        <strain evidence="3">CCUG 55608</strain>
    </source>
</reference>
<evidence type="ECO:0000313" key="3">
    <source>
        <dbReference type="Proteomes" id="UP001597116"/>
    </source>
</evidence>
<gene>
    <name evidence="2" type="ORF">ACFQ4C_06870</name>
</gene>
<evidence type="ECO:0000256" key="1">
    <source>
        <dbReference type="SAM" id="Coils"/>
    </source>
</evidence>
<comment type="caution">
    <text evidence="2">The sequence shown here is derived from an EMBL/GenBank/DDBJ whole genome shotgun (WGS) entry which is preliminary data.</text>
</comment>
<name>A0ABW3Q1T1_9BACT</name>
<evidence type="ECO:0000313" key="2">
    <source>
        <dbReference type="EMBL" id="MFD1140822.1"/>
    </source>
</evidence>